<dbReference type="InterPro" id="IPR044926">
    <property type="entry name" value="RGS_subdomain_2"/>
</dbReference>
<dbReference type="InterPro" id="IPR001683">
    <property type="entry name" value="PX_dom"/>
</dbReference>
<dbReference type="SUPFAM" id="SSF48097">
    <property type="entry name" value="Regulator of G-protein signaling, RGS"/>
    <property type="match status" value="1"/>
</dbReference>
<dbReference type="PROSITE" id="PS50195">
    <property type="entry name" value="PX"/>
    <property type="match status" value="1"/>
</dbReference>
<dbReference type="Proteomes" id="UP000838878">
    <property type="component" value="Chromosome 12"/>
</dbReference>
<dbReference type="GO" id="GO:0035091">
    <property type="term" value="F:phosphatidylinositol binding"/>
    <property type="evidence" value="ECO:0007669"/>
    <property type="project" value="InterPro"/>
</dbReference>
<reference evidence="6" key="1">
    <citation type="submission" date="2021-12" db="EMBL/GenBank/DDBJ databases">
        <authorList>
            <person name="Martin H S."/>
        </authorList>
    </citation>
    <scope>NUCLEOTIDE SEQUENCE</scope>
</reference>
<dbReference type="SMART" id="SM00315">
    <property type="entry name" value="RGS"/>
    <property type="match status" value="1"/>
</dbReference>
<dbReference type="SMART" id="SM00313">
    <property type="entry name" value="PXA"/>
    <property type="match status" value="1"/>
</dbReference>
<keyword evidence="7" id="KW-1185">Reference proteome</keyword>
<evidence type="ECO:0000259" key="5">
    <source>
        <dbReference type="PROSITE" id="PS51207"/>
    </source>
</evidence>
<dbReference type="InterPro" id="IPR016137">
    <property type="entry name" value="RGS"/>
</dbReference>
<dbReference type="EMBL" id="OV170232">
    <property type="protein sequence ID" value="CAH0717303.1"/>
    <property type="molecule type" value="Genomic_DNA"/>
</dbReference>
<evidence type="ECO:0000256" key="1">
    <source>
        <dbReference type="ARBA" id="ARBA00010883"/>
    </source>
</evidence>
<dbReference type="PANTHER" id="PTHR22775:SF48">
    <property type="entry name" value="SORTING NEXIN-25"/>
    <property type="match status" value="1"/>
</dbReference>
<evidence type="ECO:0000259" key="3">
    <source>
        <dbReference type="PROSITE" id="PS50132"/>
    </source>
</evidence>
<keyword evidence="2" id="KW-1133">Transmembrane helix</keyword>
<evidence type="ECO:0000259" key="4">
    <source>
        <dbReference type="PROSITE" id="PS50195"/>
    </source>
</evidence>
<protein>
    <recommendedName>
        <fullName evidence="8">Sorting nexin-25</fullName>
    </recommendedName>
</protein>
<dbReference type="Pfam" id="PF08628">
    <property type="entry name" value="Nexin_C"/>
    <property type="match status" value="1"/>
</dbReference>
<dbReference type="Gene3D" id="3.30.1520.10">
    <property type="entry name" value="Phox-like domain"/>
    <property type="match status" value="1"/>
</dbReference>
<evidence type="ECO:0000313" key="6">
    <source>
        <dbReference type="EMBL" id="CAH0717303.1"/>
    </source>
</evidence>
<dbReference type="CDD" id="cd08720">
    <property type="entry name" value="RGS_SNX25"/>
    <property type="match status" value="1"/>
</dbReference>
<feature type="transmembrane region" description="Helical" evidence="2">
    <location>
        <begin position="5"/>
        <end position="24"/>
    </location>
</feature>
<dbReference type="SUPFAM" id="SSF64268">
    <property type="entry name" value="PX domain"/>
    <property type="match status" value="1"/>
</dbReference>
<gene>
    <name evidence="6" type="ORF">BINO364_LOCUS3924</name>
</gene>
<dbReference type="PANTHER" id="PTHR22775">
    <property type="entry name" value="SORTING NEXIN"/>
    <property type="match status" value="1"/>
</dbReference>
<dbReference type="Pfam" id="PF00787">
    <property type="entry name" value="PX"/>
    <property type="match status" value="1"/>
</dbReference>
<dbReference type="InterPro" id="IPR036871">
    <property type="entry name" value="PX_dom_sf"/>
</dbReference>
<evidence type="ECO:0000313" key="7">
    <source>
        <dbReference type="Proteomes" id="UP000838878"/>
    </source>
</evidence>
<comment type="similarity">
    <text evidence="1">Belongs to the sorting nexin family.</text>
</comment>
<feature type="non-terminal residue" evidence="6">
    <location>
        <position position="965"/>
    </location>
</feature>
<keyword evidence="2" id="KW-0472">Membrane</keyword>
<keyword evidence="2" id="KW-0812">Transmembrane</keyword>
<feature type="transmembrane region" description="Helical" evidence="2">
    <location>
        <begin position="30"/>
        <end position="51"/>
    </location>
</feature>
<proteinExistence type="inferred from homology"/>
<feature type="domain" description="PXA" evidence="5">
    <location>
        <begin position="97"/>
        <end position="264"/>
    </location>
</feature>
<sequence length="965" mass="110735">MLKWIVYILIPISLSILYYFPLIWSLAYLLIISVCLIFGVFAFTLWAHLALSSPHHTSLFLLDNLEKEVRVLDTAIREDQSNSVYLSKKPHLPIIFGRTVDTQLQLLIDYFLRDFVTRWIKELSYKPEPVIDKFKEHIWSAVQSLYERLLKVDAEKLLANDMVTKITQHFERIRIAKSCALELNQAPVFALAPHLISSDAELHYLRQISELIIMFLMPRCYSLVPVAHLVREILACKILQPAIDLLTEPDYINQKIIQYLEEQKEVDAMHVKTHEYAKTFEDYIRLINNCNNVDTLKRLRYDIVTQIMQATTLQNVKRAKGIDVDLIEKSGNQSNSNRQQVADAKKLKRYIDQLTIAKEECEEALRKLGWDGAFPAVESDSKAMPLHKVMESVTGRKYLSMFLETLCSQGLVGFWSAVEELRHSPRSSWHQLGAEIFYTYIRSPSAEVKVDKETRKRMEAFLLGDKGPEVFYEVQDTVVDTIQEKYYHSFLLSDQYKALIVELATEEANKELCSERSPIEDRQLSNDSVSTADSAGTVHLTEHSTYARRKLDQLQERHNNKTQALAALRASLKPESPALAMLANEVERLAGEQLRLEAHLARTDTWAEHLGRWRATLHSAEITDESKPPQFVIVVHMAEQEPTNEERPEQISTGWVLLRTLNEFQELHRKLRPMCSELKNLELPSNSFKFLFGKNDKNSLDKAKTLIQKYLEFVLEDERLNQSEAVYTFLNPSSEYLKQGDLPKKNKFSFSTLFKSTSSDATNRSSQEKEGFTHLSADEDEMSLYLDGNGGDGYNKNSNNSMRGAGPLAEERDSIAEPLYALLSEVFDMRGVFRWLRRTLVTFVQITYGRTINRQIKETISWLFSEQMLHYYTSIVLKSWWPGGVLSETTSNRNIRDKEHTRTLARAQLSESVAGTLSSLVGAHAAARGAHKLFHTLQNTTHNKQLFYVSTALAPPLTGFLFDPM</sequence>
<name>A0A8J9UBH5_9NEOP</name>
<dbReference type="OrthoDB" id="120967at2759"/>
<dbReference type="PROSITE" id="PS51207">
    <property type="entry name" value="PXA"/>
    <property type="match status" value="1"/>
</dbReference>
<dbReference type="PROSITE" id="PS50132">
    <property type="entry name" value="RGS"/>
    <property type="match status" value="1"/>
</dbReference>
<accession>A0A8J9UBH5</accession>
<evidence type="ECO:0000256" key="2">
    <source>
        <dbReference type="SAM" id="Phobius"/>
    </source>
</evidence>
<dbReference type="AlphaFoldDB" id="A0A8J9UBH5"/>
<dbReference type="Gene3D" id="1.10.167.10">
    <property type="entry name" value="Regulator of G-protein Signalling 4, domain 2"/>
    <property type="match status" value="1"/>
</dbReference>
<dbReference type="CDD" id="cd06878">
    <property type="entry name" value="PX_SNX25"/>
    <property type="match status" value="1"/>
</dbReference>
<dbReference type="InterPro" id="IPR013937">
    <property type="entry name" value="Sorting_nexin_C"/>
</dbReference>
<dbReference type="InterPro" id="IPR037899">
    <property type="entry name" value="SNX25_PX"/>
</dbReference>
<dbReference type="InterPro" id="IPR003114">
    <property type="entry name" value="Phox_assoc"/>
</dbReference>
<dbReference type="Pfam" id="PF00615">
    <property type="entry name" value="RGS"/>
    <property type="match status" value="1"/>
</dbReference>
<feature type="domain" description="RGS" evidence="3">
    <location>
        <begin position="385"/>
        <end position="500"/>
    </location>
</feature>
<organism evidence="6 7">
    <name type="scientific">Brenthis ino</name>
    <name type="common">lesser marbled fritillary</name>
    <dbReference type="NCBI Taxonomy" id="405034"/>
    <lineage>
        <taxon>Eukaryota</taxon>
        <taxon>Metazoa</taxon>
        <taxon>Ecdysozoa</taxon>
        <taxon>Arthropoda</taxon>
        <taxon>Hexapoda</taxon>
        <taxon>Insecta</taxon>
        <taxon>Pterygota</taxon>
        <taxon>Neoptera</taxon>
        <taxon>Endopterygota</taxon>
        <taxon>Lepidoptera</taxon>
        <taxon>Glossata</taxon>
        <taxon>Ditrysia</taxon>
        <taxon>Papilionoidea</taxon>
        <taxon>Nymphalidae</taxon>
        <taxon>Heliconiinae</taxon>
        <taxon>Argynnini</taxon>
        <taxon>Brenthis</taxon>
    </lineage>
</organism>
<dbReference type="InterPro" id="IPR036305">
    <property type="entry name" value="RGS_sf"/>
</dbReference>
<feature type="domain" description="PX" evidence="4">
    <location>
        <begin position="611"/>
        <end position="737"/>
    </location>
</feature>
<dbReference type="Pfam" id="PF02194">
    <property type="entry name" value="PXA"/>
    <property type="match status" value="1"/>
</dbReference>
<dbReference type="SMART" id="SM00312">
    <property type="entry name" value="PX"/>
    <property type="match status" value="1"/>
</dbReference>
<evidence type="ECO:0008006" key="8">
    <source>
        <dbReference type="Google" id="ProtNLM"/>
    </source>
</evidence>